<dbReference type="OrthoDB" id="1745047at2759"/>
<protein>
    <submittedName>
        <fullName evidence="2">Uncharacterized protein</fullName>
    </submittedName>
</protein>
<evidence type="ECO:0000313" key="3">
    <source>
        <dbReference type="Proteomes" id="UP000541444"/>
    </source>
</evidence>
<keyword evidence="3" id="KW-1185">Reference proteome</keyword>
<proteinExistence type="predicted"/>
<dbReference type="EMBL" id="JACGCM010001690">
    <property type="protein sequence ID" value="KAF6151469.1"/>
    <property type="molecule type" value="Genomic_DNA"/>
</dbReference>
<comment type="caution">
    <text evidence="2">The sequence shown here is derived from an EMBL/GenBank/DDBJ whole genome shotgun (WGS) entry which is preliminary data.</text>
</comment>
<evidence type="ECO:0000313" key="2">
    <source>
        <dbReference type="EMBL" id="KAF6151469.1"/>
    </source>
</evidence>
<organism evidence="2 3">
    <name type="scientific">Kingdonia uniflora</name>
    <dbReference type="NCBI Taxonomy" id="39325"/>
    <lineage>
        <taxon>Eukaryota</taxon>
        <taxon>Viridiplantae</taxon>
        <taxon>Streptophyta</taxon>
        <taxon>Embryophyta</taxon>
        <taxon>Tracheophyta</taxon>
        <taxon>Spermatophyta</taxon>
        <taxon>Magnoliopsida</taxon>
        <taxon>Ranunculales</taxon>
        <taxon>Circaeasteraceae</taxon>
        <taxon>Kingdonia</taxon>
    </lineage>
</organism>
<feature type="compositionally biased region" description="Basic and acidic residues" evidence="1">
    <location>
        <begin position="206"/>
        <end position="222"/>
    </location>
</feature>
<evidence type="ECO:0000256" key="1">
    <source>
        <dbReference type="SAM" id="MobiDB-lite"/>
    </source>
</evidence>
<accession>A0A7J7M9B3</accession>
<feature type="region of interest" description="Disordered" evidence="1">
    <location>
        <begin position="198"/>
        <end position="246"/>
    </location>
</feature>
<sequence length="335" mass="37289">MVMDQRLRGLGSLQIDNSTNPYQNIMKMFLSLNHSFNGPPCVVVPPDVDLGGVNGGNVIATSVDTPEDCEFNDTVLKYISQILMKEDMEEKSCMVQESLALQAAKKPFYEALGKNYPPLSDQHPFDSYPLPDQRGVEEASKFLPSGNNLIIDLENSRFLPREPKEESHFSRGVDEASNFLPNGNNPMLDLVIDLETNSGNESCPGEPKEEVLVKEEKKDETNHSPGGLRGKKNLHREDVEIEEGRSNKHSTVFAEETVRTEMFDKVLLCHGEKGERDLTNLRETWLAHCFADGLEARLAGTGSKFYIALLIKKMTAADILKASSISSCMPIQENL</sequence>
<feature type="compositionally biased region" description="Basic and acidic residues" evidence="1">
    <location>
        <begin position="235"/>
        <end position="246"/>
    </location>
</feature>
<dbReference type="Proteomes" id="UP000541444">
    <property type="component" value="Unassembled WGS sequence"/>
</dbReference>
<reference evidence="2 3" key="1">
    <citation type="journal article" date="2020" name="IScience">
        <title>Genome Sequencing of the Endangered Kingdonia uniflora (Circaeasteraceae, Ranunculales) Reveals Potential Mechanisms of Evolutionary Specialization.</title>
        <authorList>
            <person name="Sun Y."/>
            <person name="Deng T."/>
            <person name="Zhang A."/>
            <person name="Moore M.J."/>
            <person name="Landis J.B."/>
            <person name="Lin N."/>
            <person name="Zhang H."/>
            <person name="Zhang X."/>
            <person name="Huang J."/>
            <person name="Zhang X."/>
            <person name="Sun H."/>
            <person name="Wang H."/>
        </authorList>
    </citation>
    <scope>NUCLEOTIDE SEQUENCE [LARGE SCALE GENOMIC DNA]</scope>
    <source>
        <strain evidence="2">TB1705</strain>
        <tissue evidence="2">Leaf</tissue>
    </source>
</reference>
<gene>
    <name evidence="2" type="ORF">GIB67_016281</name>
</gene>
<name>A0A7J7M9B3_9MAGN</name>
<dbReference type="AlphaFoldDB" id="A0A7J7M9B3"/>